<dbReference type="InterPro" id="IPR028651">
    <property type="entry name" value="ING_fam"/>
</dbReference>
<dbReference type="PROSITE" id="PS01359">
    <property type="entry name" value="ZF_PHD_1"/>
    <property type="match status" value="1"/>
</dbReference>
<evidence type="ECO:0000256" key="2">
    <source>
        <dbReference type="ARBA" id="ARBA00010210"/>
    </source>
</evidence>
<dbReference type="Proteomes" id="UP000274504">
    <property type="component" value="Unassembled WGS sequence"/>
</dbReference>
<evidence type="ECO:0000256" key="9">
    <source>
        <dbReference type="PROSITE-ProRule" id="PRU00146"/>
    </source>
</evidence>
<dbReference type="AlphaFoldDB" id="A0A0R3S8H2"/>
<dbReference type="WBParaSite" id="HDID_0000044301-mRNA-1">
    <property type="protein sequence ID" value="HDID_0000044301-mRNA-1"/>
    <property type="gene ID" value="HDID_0000044301"/>
</dbReference>
<name>A0A0R3S8H2_HYMDI</name>
<keyword evidence="6" id="KW-0539">Nucleus</keyword>
<dbReference type="CDD" id="cd15505">
    <property type="entry name" value="PHD_ING"/>
    <property type="match status" value="1"/>
</dbReference>
<dbReference type="STRING" id="6216.A0A0R3S8H2"/>
<feature type="binding site" evidence="8">
    <location>
        <position position="319"/>
    </location>
    <ligand>
        <name>Zn(2+)</name>
        <dbReference type="ChEBI" id="CHEBI:29105"/>
        <label>2</label>
    </ligand>
</feature>
<keyword evidence="3 8" id="KW-0479">Metal-binding</keyword>
<evidence type="ECO:0000313" key="14">
    <source>
        <dbReference type="Proteomes" id="UP000274504"/>
    </source>
</evidence>
<reference evidence="13 14" key="2">
    <citation type="submission" date="2018-11" db="EMBL/GenBank/DDBJ databases">
        <authorList>
            <consortium name="Pathogen Informatics"/>
        </authorList>
    </citation>
    <scope>NUCLEOTIDE SEQUENCE [LARGE SCALE GENOMIC DNA]</scope>
</reference>
<feature type="binding site" evidence="8">
    <location>
        <position position="292"/>
    </location>
    <ligand>
        <name>Zn(2+)</name>
        <dbReference type="ChEBI" id="CHEBI:29105"/>
        <label>2</label>
    </ligand>
</feature>
<feature type="binding site" evidence="8">
    <location>
        <position position="279"/>
    </location>
    <ligand>
        <name>Zn(2+)</name>
        <dbReference type="ChEBI" id="CHEBI:29105"/>
        <label>1</label>
    </ligand>
</feature>
<keyword evidence="10" id="KW-0175">Coiled coil</keyword>
<sequence length="334" mass="37420">MAVEASDSYFAKFISVKQEFPQAIQKFITFIQEVDVGKPDIDIIEQGLIDLSHKGKAFSADFLSRIDEFSGSYDAKIAEMNNLVESLEENLQILQQLKHLLNKDNKRKLQGIINDLTFPAGGSENNRIPPTPPPSSSTFSSPTSNHLKAARRSVQQARRSTASNINIRGSKLTSGRRGALSSRASSFRAIKSRGVMTASSSRSRLEAIHRRNQEQRQQHQASESRLPPPSPEASDRSSSDYESENESRKHQASRSGSSPVRNRRQRDNGSDGTGERIYCLCKSYSYGDMIACDNSRCKIEWFHFACVDVKIQPKGKWYCPKCRGETSKVKRPDV</sequence>
<feature type="binding site" evidence="8">
    <location>
        <position position="306"/>
    </location>
    <ligand>
        <name>Zn(2+)</name>
        <dbReference type="ChEBI" id="CHEBI:29105"/>
        <label>1</label>
    </ligand>
</feature>
<dbReference type="SUPFAM" id="SSF57903">
    <property type="entry name" value="FYVE/PHD zinc finger"/>
    <property type="match status" value="1"/>
</dbReference>
<keyword evidence="4 9" id="KW-0863">Zinc-finger</keyword>
<evidence type="ECO:0000313" key="15">
    <source>
        <dbReference type="WBParaSite" id="HDID_0000044301-mRNA-1"/>
    </source>
</evidence>
<comment type="similarity">
    <text evidence="2">Belongs to the ING family.</text>
</comment>
<feature type="coiled-coil region" evidence="10">
    <location>
        <begin position="70"/>
        <end position="104"/>
    </location>
</feature>
<evidence type="ECO:0000256" key="3">
    <source>
        <dbReference type="ARBA" id="ARBA00022723"/>
    </source>
</evidence>
<reference evidence="15" key="1">
    <citation type="submission" date="2017-02" db="UniProtKB">
        <authorList>
            <consortium name="WormBaseParasite"/>
        </authorList>
    </citation>
    <scope>IDENTIFICATION</scope>
</reference>
<feature type="domain" description="PHD-type" evidence="12">
    <location>
        <begin position="276"/>
        <end position="325"/>
    </location>
</feature>
<dbReference type="Pfam" id="PF00628">
    <property type="entry name" value="PHD"/>
    <property type="match status" value="1"/>
</dbReference>
<evidence type="ECO:0000256" key="6">
    <source>
        <dbReference type="ARBA" id="ARBA00023242"/>
    </source>
</evidence>
<dbReference type="InterPro" id="IPR019786">
    <property type="entry name" value="Zinc_finger_PHD-type_CS"/>
</dbReference>
<organism evidence="15">
    <name type="scientific">Hymenolepis diminuta</name>
    <name type="common">Rat tapeworm</name>
    <dbReference type="NCBI Taxonomy" id="6216"/>
    <lineage>
        <taxon>Eukaryota</taxon>
        <taxon>Metazoa</taxon>
        <taxon>Spiralia</taxon>
        <taxon>Lophotrochozoa</taxon>
        <taxon>Platyhelminthes</taxon>
        <taxon>Cestoda</taxon>
        <taxon>Eucestoda</taxon>
        <taxon>Cyclophyllidea</taxon>
        <taxon>Hymenolepididae</taxon>
        <taxon>Hymenolepis</taxon>
    </lineage>
</organism>
<evidence type="ECO:0000256" key="8">
    <source>
        <dbReference type="PIRSR" id="PIRSR628651-51"/>
    </source>
</evidence>
<dbReference type="PANTHER" id="PTHR10333">
    <property type="entry name" value="INHIBITOR OF GROWTH PROTEIN"/>
    <property type="match status" value="1"/>
</dbReference>
<proteinExistence type="inferred from homology"/>
<evidence type="ECO:0000256" key="1">
    <source>
        <dbReference type="ARBA" id="ARBA00004123"/>
    </source>
</evidence>
<feature type="region of interest" description="Disordered" evidence="11">
    <location>
        <begin position="119"/>
        <end position="185"/>
    </location>
</feature>
<dbReference type="GO" id="GO:0008270">
    <property type="term" value="F:zinc ion binding"/>
    <property type="evidence" value="ECO:0007669"/>
    <property type="project" value="UniProtKB-KW"/>
</dbReference>
<dbReference type="Gene3D" id="3.30.40.10">
    <property type="entry name" value="Zinc/RING finger domain, C3HC4 (zinc finger)"/>
    <property type="match status" value="1"/>
</dbReference>
<accession>A0A0R3S8H2</accession>
<feature type="region of interest" description="Disordered" evidence="11">
    <location>
        <begin position="210"/>
        <end position="272"/>
    </location>
</feature>
<evidence type="ECO:0000313" key="13">
    <source>
        <dbReference type="EMBL" id="VDL16146.1"/>
    </source>
</evidence>
<dbReference type="InterPro" id="IPR001965">
    <property type="entry name" value="Znf_PHD"/>
</dbReference>
<comment type="subcellular location">
    <subcellularLocation>
        <location evidence="1">Nucleus</location>
    </subcellularLocation>
</comment>
<dbReference type="OrthoDB" id="5411773at2759"/>
<dbReference type="InterPro" id="IPR013083">
    <property type="entry name" value="Znf_RING/FYVE/PHD"/>
</dbReference>
<dbReference type="InterPro" id="IPR019787">
    <property type="entry name" value="Znf_PHD-finger"/>
</dbReference>
<feature type="site" description="Histone H3K4me3 binding" evidence="7">
    <location>
        <position position="278"/>
    </location>
</feature>
<feature type="compositionally biased region" description="Low complexity" evidence="11">
    <location>
        <begin position="152"/>
        <end position="163"/>
    </location>
</feature>
<dbReference type="GO" id="GO:0005634">
    <property type="term" value="C:nucleus"/>
    <property type="evidence" value="ECO:0007669"/>
    <property type="project" value="UniProtKB-SubCell"/>
</dbReference>
<gene>
    <name evidence="13" type="ORF">HDID_LOCUS444</name>
</gene>
<evidence type="ECO:0000256" key="10">
    <source>
        <dbReference type="SAM" id="Coils"/>
    </source>
</evidence>
<dbReference type="EMBL" id="UYSG01000059">
    <property type="protein sequence ID" value="VDL16146.1"/>
    <property type="molecule type" value="Genomic_DNA"/>
</dbReference>
<dbReference type="InterPro" id="IPR011011">
    <property type="entry name" value="Znf_FYVE_PHD"/>
</dbReference>
<protein>
    <submittedName>
        <fullName evidence="15">PHD-type domain-containing protein</fullName>
    </submittedName>
</protein>
<feature type="site" description="Histone H3K4me3 binding" evidence="7">
    <location>
        <position position="293"/>
    </location>
</feature>
<feature type="binding site" evidence="8">
    <location>
        <position position="297"/>
    </location>
    <ligand>
        <name>Zn(2+)</name>
        <dbReference type="ChEBI" id="CHEBI:29105"/>
        <label>2</label>
    </ligand>
</feature>
<feature type="site" description="Histone H3K4me3 binding" evidence="7">
    <location>
        <position position="289"/>
    </location>
</feature>
<dbReference type="PROSITE" id="PS50016">
    <property type="entry name" value="ZF_PHD_2"/>
    <property type="match status" value="1"/>
</dbReference>
<keyword evidence="5 8" id="KW-0862">Zinc</keyword>
<evidence type="ECO:0000256" key="5">
    <source>
        <dbReference type="ARBA" id="ARBA00022833"/>
    </source>
</evidence>
<feature type="compositionally biased region" description="Basic and acidic residues" evidence="11">
    <location>
        <begin position="233"/>
        <end position="249"/>
    </location>
</feature>
<feature type="binding site" evidence="8">
    <location>
        <position position="303"/>
    </location>
    <ligand>
        <name>Zn(2+)</name>
        <dbReference type="ChEBI" id="CHEBI:29105"/>
        <label>1</label>
    </ligand>
</feature>
<evidence type="ECO:0000256" key="4">
    <source>
        <dbReference type="ARBA" id="ARBA00022771"/>
    </source>
</evidence>
<evidence type="ECO:0000256" key="7">
    <source>
        <dbReference type="PIRSR" id="PIRSR628651-50"/>
    </source>
</evidence>
<evidence type="ECO:0000256" key="11">
    <source>
        <dbReference type="SAM" id="MobiDB-lite"/>
    </source>
</evidence>
<feature type="compositionally biased region" description="Low complexity" evidence="11">
    <location>
        <begin position="175"/>
        <end position="185"/>
    </location>
</feature>
<feature type="site" description="Histone H3K4me3 binding" evidence="7">
    <location>
        <position position="301"/>
    </location>
</feature>
<feature type="binding site" evidence="8">
    <location>
        <position position="322"/>
    </location>
    <ligand>
        <name>Zn(2+)</name>
        <dbReference type="ChEBI" id="CHEBI:29105"/>
        <label>2</label>
    </ligand>
</feature>
<evidence type="ECO:0000259" key="12">
    <source>
        <dbReference type="PROSITE" id="PS50016"/>
    </source>
</evidence>
<dbReference type="SMART" id="SM00249">
    <property type="entry name" value="PHD"/>
    <property type="match status" value="1"/>
</dbReference>
<feature type="binding site" evidence="8">
    <location>
        <position position="281"/>
    </location>
    <ligand>
        <name>Zn(2+)</name>
        <dbReference type="ChEBI" id="CHEBI:29105"/>
        <label>1</label>
    </ligand>
</feature>
<feature type="compositionally biased region" description="Polar residues" evidence="11">
    <location>
        <begin position="164"/>
        <end position="173"/>
    </location>
</feature>